<dbReference type="PANTHER" id="PTHR48082:SF2">
    <property type="entry name" value="ATP SYNTHASE SUBUNIT ALPHA, MITOCHONDRIAL"/>
    <property type="match status" value="1"/>
</dbReference>
<dbReference type="Gene3D" id="2.40.30.20">
    <property type="match status" value="1"/>
</dbReference>
<evidence type="ECO:0000313" key="1">
    <source>
        <dbReference type="EMBL" id="GER52437.1"/>
    </source>
</evidence>
<dbReference type="InterPro" id="IPR027417">
    <property type="entry name" value="P-loop_NTPase"/>
</dbReference>
<protein>
    <submittedName>
        <fullName evidence="1">ATP synthase subunit alpha</fullName>
    </submittedName>
</protein>
<name>A0A5A7R6W3_STRAF</name>
<dbReference type="InterPro" id="IPR023366">
    <property type="entry name" value="ATP_synth_asu-like_sf"/>
</dbReference>
<reference evidence="2" key="1">
    <citation type="journal article" date="2019" name="Curr. Biol.">
        <title>Genome Sequence of Striga asiatica Provides Insight into the Evolution of Plant Parasitism.</title>
        <authorList>
            <person name="Yoshida S."/>
            <person name="Kim S."/>
            <person name="Wafula E.K."/>
            <person name="Tanskanen J."/>
            <person name="Kim Y.M."/>
            <person name="Honaas L."/>
            <person name="Yang Z."/>
            <person name="Spallek T."/>
            <person name="Conn C.E."/>
            <person name="Ichihashi Y."/>
            <person name="Cheong K."/>
            <person name="Cui S."/>
            <person name="Der J.P."/>
            <person name="Gundlach H."/>
            <person name="Jiao Y."/>
            <person name="Hori C."/>
            <person name="Ishida J.K."/>
            <person name="Kasahara H."/>
            <person name="Kiba T."/>
            <person name="Kim M.S."/>
            <person name="Koo N."/>
            <person name="Laohavisit A."/>
            <person name="Lee Y.H."/>
            <person name="Lumba S."/>
            <person name="McCourt P."/>
            <person name="Mortimer J.C."/>
            <person name="Mutuku J.M."/>
            <person name="Nomura T."/>
            <person name="Sasaki-Sekimoto Y."/>
            <person name="Seto Y."/>
            <person name="Wang Y."/>
            <person name="Wakatake T."/>
            <person name="Sakakibara H."/>
            <person name="Demura T."/>
            <person name="Yamaguchi S."/>
            <person name="Yoneyama K."/>
            <person name="Manabe R.I."/>
            <person name="Nelson D.C."/>
            <person name="Schulman A.H."/>
            <person name="Timko M.P."/>
            <person name="dePamphilis C.W."/>
            <person name="Choi D."/>
            <person name="Shirasu K."/>
        </authorList>
    </citation>
    <scope>NUCLEOTIDE SEQUENCE [LARGE SCALE GENOMIC DNA]</scope>
    <source>
        <strain evidence="2">cv. UVA1</strain>
    </source>
</reference>
<dbReference type="Gene3D" id="3.40.50.300">
    <property type="entry name" value="P-loop containing nucleotide triphosphate hydrolases"/>
    <property type="match status" value="1"/>
</dbReference>
<dbReference type="EMBL" id="BKCP01010370">
    <property type="protein sequence ID" value="GER52437.1"/>
    <property type="molecule type" value="Genomic_DNA"/>
</dbReference>
<keyword evidence="2" id="KW-1185">Reference proteome</keyword>
<dbReference type="InterPro" id="IPR005294">
    <property type="entry name" value="ATP_synth_F1_asu"/>
</dbReference>
<dbReference type="PANTHER" id="PTHR48082">
    <property type="entry name" value="ATP SYNTHASE SUBUNIT ALPHA, MITOCHONDRIAL"/>
    <property type="match status" value="1"/>
</dbReference>
<dbReference type="Proteomes" id="UP000325081">
    <property type="component" value="Unassembled WGS sequence"/>
</dbReference>
<comment type="caution">
    <text evidence="1">The sequence shown here is derived from an EMBL/GenBank/DDBJ whole genome shotgun (WGS) entry which is preliminary data.</text>
</comment>
<dbReference type="GO" id="GO:0046933">
    <property type="term" value="F:proton-transporting ATP synthase activity, rotational mechanism"/>
    <property type="evidence" value="ECO:0007669"/>
    <property type="project" value="InterPro"/>
</dbReference>
<dbReference type="GO" id="GO:0005524">
    <property type="term" value="F:ATP binding"/>
    <property type="evidence" value="ECO:0007669"/>
    <property type="project" value="TreeGrafter"/>
</dbReference>
<gene>
    <name evidence="1" type="ORF">STAS_29889</name>
</gene>
<dbReference type="AlphaFoldDB" id="A0A5A7R6W3"/>
<proteinExistence type="predicted"/>
<sequence length="128" mass="13469">MDGSTRGASANRVAIVPGAHAQGWDASTRTEDVHQTSCRVAMRPPAAPRPSLSLRIVVFGSDTAIKEGDLVKRTGSIVDVLAEKAMLGRVVDALGVPIDGRGALSAHERRRVEVKAPGIIELKGLKVP</sequence>
<organism evidence="1 2">
    <name type="scientific">Striga asiatica</name>
    <name type="common">Asiatic witchweed</name>
    <name type="synonym">Buchnera asiatica</name>
    <dbReference type="NCBI Taxonomy" id="4170"/>
    <lineage>
        <taxon>Eukaryota</taxon>
        <taxon>Viridiplantae</taxon>
        <taxon>Streptophyta</taxon>
        <taxon>Embryophyta</taxon>
        <taxon>Tracheophyta</taxon>
        <taxon>Spermatophyta</taxon>
        <taxon>Magnoliopsida</taxon>
        <taxon>eudicotyledons</taxon>
        <taxon>Gunneridae</taxon>
        <taxon>Pentapetalae</taxon>
        <taxon>asterids</taxon>
        <taxon>lamiids</taxon>
        <taxon>Lamiales</taxon>
        <taxon>Orobanchaceae</taxon>
        <taxon>Buchnereae</taxon>
        <taxon>Striga</taxon>
    </lineage>
</organism>
<dbReference type="GO" id="GO:0045259">
    <property type="term" value="C:proton-transporting ATP synthase complex"/>
    <property type="evidence" value="ECO:0007669"/>
    <property type="project" value="InterPro"/>
</dbReference>
<dbReference type="OrthoDB" id="30023at2759"/>
<dbReference type="GO" id="GO:0043531">
    <property type="term" value="F:ADP binding"/>
    <property type="evidence" value="ECO:0007669"/>
    <property type="project" value="TreeGrafter"/>
</dbReference>
<evidence type="ECO:0000313" key="2">
    <source>
        <dbReference type="Proteomes" id="UP000325081"/>
    </source>
</evidence>
<accession>A0A5A7R6W3</accession>